<evidence type="ECO:0000313" key="14">
    <source>
        <dbReference type="EMBL" id="KAA8493264.1"/>
    </source>
</evidence>
<dbReference type="AlphaFoldDB" id="A0A5J4YRB2"/>
<evidence type="ECO:0000256" key="11">
    <source>
        <dbReference type="SAM" id="MobiDB-lite"/>
    </source>
</evidence>
<dbReference type="InterPro" id="IPR003959">
    <property type="entry name" value="ATPase_AAA_core"/>
</dbReference>
<feature type="compositionally biased region" description="Basic and acidic residues" evidence="11">
    <location>
        <begin position="204"/>
        <end position="218"/>
    </location>
</feature>
<evidence type="ECO:0000256" key="6">
    <source>
        <dbReference type="ARBA" id="ARBA00050665"/>
    </source>
</evidence>
<evidence type="ECO:0000256" key="7">
    <source>
        <dbReference type="PROSITE-ProRule" id="PRU01122"/>
    </source>
</evidence>
<feature type="active site" evidence="7">
    <location>
        <position position="1126"/>
    </location>
</feature>
<dbReference type="EMBL" id="VRMN01000007">
    <property type="protein sequence ID" value="KAA8493264.1"/>
    <property type="molecule type" value="Genomic_DNA"/>
</dbReference>
<dbReference type="Pfam" id="PF02190">
    <property type="entry name" value="LON_substr_bdg"/>
    <property type="match status" value="1"/>
</dbReference>
<feature type="active site" evidence="7">
    <location>
        <position position="1169"/>
    </location>
</feature>
<evidence type="ECO:0000256" key="1">
    <source>
        <dbReference type="ARBA" id="ARBA00022670"/>
    </source>
</evidence>
<dbReference type="FunFam" id="1.20.5.5270:FF:000001">
    <property type="entry name" value="Lon protease homolog, mitochondrial"/>
    <property type="match status" value="1"/>
</dbReference>
<dbReference type="InterPro" id="IPR020568">
    <property type="entry name" value="Ribosomal_Su5_D2-typ_SF"/>
</dbReference>
<dbReference type="Gene3D" id="3.40.50.300">
    <property type="entry name" value="P-loop containing nucleotide triphosphate hydrolases"/>
    <property type="match status" value="1"/>
</dbReference>
<dbReference type="Proteomes" id="UP000324585">
    <property type="component" value="Unassembled WGS sequence"/>
</dbReference>
<dbReference type="GO" id="GO:0004176">
    <property type="term" value="F:ATP-dependent peptidase activity"/>
    <property type="evidence" value="ECO:0007669"/>
    <property type="project" value="UniProtKB-UniRule"/>
</dbReference>
<dbReference type="InterPro" id="IPR054594">
    <property type="entry name" value="Lon_lid"/>
</dbReference>
<evidence type="ECO:0000256" key="3">
    <source>
        <dbReference type="ARBA" id="ARBA00022801"/>
    </source>
</evidence>
<dbReference type="Gene3D" id="1.20.5.5270">
    <property type="match status" value="1"/>
</dbReference>
<organism evidence="14 15">
    <name type="scientific">Porphyridium purpureum</name>
    <name type="common">Red alga</name>
    <name type="synonym">Porphyridium cruentum</name>
    <dbReference type="NCBI Taxonomy" id="35688"/>
    <lineage>
        <taxon>Eukaryota</taxon>
        <taxon>Rhodophyta</taxon>
        <taxon>Bangiophyceae</taxon>
        <taxon>Porphyridiales</taxon>
        <taxon>Porphyridiaceae</taxon>
        <taxon>Porphyridium</taxon>
    </lineage>
</organism>
<dbReference type="Gene3D" id="1.10.8.60">
    <property type="match status" value="1"/>
</dbReference>
<keyword evidence="5 8" id="KW-0067">ATP-binding</keyword>
<gene>
    <name evidence="14" type="ORF">FVE85_8709</name>
</gene>
<feature type="coiled-coil region" evidence="10">
    <location>
        <begin position="568"/>
        <end position="615"/>
    </location>
</feature>
<feature type="compositionally biased region" description="Low complexity" evidence="11">
    <location>
        <begin position="237"/>
        <end position="248"/>
    </location>
</feature>
<protein>
    <recommendedName>
        <fullName evidence="9">Lon protease homolog</fullName>
        <ecNumber evidence="9">3.4.21.-</ecNumber>
    </recommendedName>
</protein>
<proteinExistence type="inferred from homology"/>
<keyword evidence="1 7" id="KW-0645">Protease</keyword>
<dbReference type="InterPro" id="IPR008268">
    <property type="entry name" value="Peptidase_S16_AS"/>
</dbReference>
<feature type="compositionally biased region" description="Polar residues" evidence="11">
    <location>
        <begin position="158"/>
        <end position="169"/>
    </location>
</feature>
<dbReference type="PROSITE" id="PS51787">
    <property type="entry name" value="LON_N"/>
    <property type="match status" value="1"/>
</dbReference>
<dbReference type="InterPro" id="IPR004815">
    <property type="entry name" value="Lon_bac/euk-typ"/>
</dbReference>
<dbReference type="InterPro" id="IPR003593">
    <property type="entry name" value="AAA+_ATPase"/>
</dbReference>
<evidence type="ECO:0000259" key="13">
    <source>
        <dbReference type="PROSITE" id="PS51787"/>
    </source>
</evidence>
<dbReference type="Gene3D" id="3.30.230.10">
    <property type="match status" value="1"/>
</dbReference>
<dbReference type="SUPFAM" id="SSF52540">
    <property type="entry name" value="P-loop containing nucleoside triphosphate hydrolases"/>
    <property type="match status" value="1"/>
</dbReference>
<dbReference type="GO" id="GO:0005759">
    <property type="term" value="C:mitochondrial matrix"/>
    <property type="evidence" value="ECO:0007669"/>
    <property type="project" value="TreeGrafter"/>
</dbReference>
<feature type="region of interest" description="Disordered" evidence="11">
    <location>
        <begin position="158"/>
        <end position="303"/>
    </location>
</feature>
<dbReference type="PANTHER" id="PTHR43718:SF2">
    <property type="entry name" value="LON PROTEASE HOMOLOG, MITOCHONDRIAL"/>
    <property type="match status" value="1"/>
</dbReference>
<dbReference type="PROSITE" id="PS51786">
    <property type="entry name" value="LON_PROTEOLYTIC"/>
    <property type="match status" value="1"/>
</dbReference>
<keyword evidence="15" id="KW-1185">Reference proteome</keyword>
<dbReference type="Pfam" id="PF00004">
    <property type="entry name" value="AAA"/>
    <property type="match status" value="1"/>
</dbReference>
<evidence type="ECO:0000256" key="5">
    <source>
        <dbReference type="ARBA" id="ARBA00022840"/>
    </source>
</evidence>
<feature type="domain" description="Lon N-terminal" evidence="13">
    <location>
        <begin position="329"/>
        <end position="565"/>
    </location>
</feature>
<dbReference type="FunFam" id="3.40.50.300:FF:000021">
    <property type="entry name" value="Lon protease homolog"/>
    <property type="match status" value="1"/>
</dbReference>
<dbReference type="InterPro" id="IPR008269">
    <property type="entry name" value="Lon_proteolytic"/>
</dbReference>
<dbReference type="GO" id="GO:0006515">
    <property type="term" value="P:protein quality control for misfolded or incompletely synthesized proteins"/>
    <property type="evidence" value="ECO:0007669"/>
    <property type="project" value="TreeGrafter"/>
</dbReference>
<keyword evidence="2 8" id="KW-0547">Nucleotide-binding</keyword>
<accession>A0A5J4YRB2</accession>
<dbReference type="Gene3D" id="2.30.130.40">
    <property type="entry name" value="LON domain-like"/>
    <property type="match status" value="1"/>
</dbReference>
<dbReference type="OMA" id="VEWYQEV"/>
<feature type="region of interest" description="Disordered" evidence="11">
    <location>
        <begin position="941"/>
        <end position="979"/>
    </location>
</feature>
<dbReference type="OrthoDB" id="2411602at2759"/>
<dbReference type="SUPFAM" id="SSF88697">
    <property type="entry name" value="PUA domain-like"/>
    <property type="match status" value="1"/>
</dbReference>
<dbReference type="InterPro" id="IPR027065">
    <property type="entry name" value="Lon_Prtase"/>
</dbReference>
<sequence length="1230" mass="134893">MCLMMQTHHVGMGIASRRPVRDVSSRMAHVIRRASSDARMQHGVASEVHRAGQRVELVPGRSATGGLQCLYGGRLVKGWANDNPSSRLLRRLLQHSQHDGAVARGLQRLPHQSLQHNATGFPRSVLEYQALRPVQEYLCESGRKSAMSLSTSNIHVQPNMWSKSGTRSLHLNGARGLCSSSSGGGSHGSDGEGKSRSKRKSSRRSREEKGKDSIAKEGAEDELEWISERDVKSNGKSSSSSSASAAESSQKDIQSSGHDRPEEGDEKAQARRVSEHNSNQESEQDVDHSESQSQDEASLSSDAVLSSSSSALFRRTGPRRSWLTKNEELPAVPLFRRPLFPGVNALIVVQDAAVAEVFVRLKEAGVTHVALFLHKKVGLQSFALNEPNESDGAGDAQGAEAGGSPLGEINNSAVLLSADEQLQQLHRVGVLAEIIGIAPRAKGTIEITFSGHQRVRWERMVRSDPILTLEVSPFAEKRVDIQNKSVRAYSFAVIQALRELLLQGSFYKEQLELLLESLDINNPYHLADLGACLTMADPQKLQEVLEEADLEKRMSKTLALLLSELEMIKVQRQINKQIEENVSAAQRKFFLNEQLKTIKKELGLEKDEKETLSQRFRARLEGKTVPESAMTVIEEEFAKLSLLEPASSEFSVTRNYLDWLTILPWGVLTAEPSSFDIVHARKVLNDDHYGMDDVKARIHEFIAVSILRAAKTSEDSPPGKILLLSGPPGVGKTSVGKSIARALGRKFYRFSVGGLSDAAEIKGHRRTYVGAMPGKFLQALKATQAANPVILIDEIDKLGRGYQGDPAAALLEALDPEQNHSFVDHYLDTPVDLSRVLFIATANMVDTIPNPLYDRMDNIRLPGYIFEEKMEIARRYLVPAAIRECGMQDSEIMFLGTSLKLLTTNYCREAGVRNLKNQIDKIARKTALYIVEQRQKVQNQLVEEKDNTTEKEPAADKTGKVDKGGKASSEASPTPPKVVIGLSKGEKLLGKAPFRSETLYKTPPIGVATGLAWTAMGGTVLYIETIPLGPPLEDDGTDGSEMVTTATTAALTTIGSSVPSKPAHQWMNRGVKMTGQMGDVMKESCEIAYSFATSVLAEYEPRNRYFQRNLLHLHVPEGATPKDGPSAGITMVTAFLSRAFGRTTRAGVGMTGEVTLTGKVLAVGGIREKVVAAKRDGLHEVIIPAENEKDWHELPSSVRKDMKAHFASEYAQVLDVIFPGQSKYRVGILQ</sequence>
<feature type="compositionally biased region" description="Basic and acidic residues" evidence="11">
    <location>
        <begin position="942"/>
        <end position="965"/>
    </location>
</feature>
<dbReference type="SMART" id="SM00382">
    <property type="entry name" value="AAA"/>
    <property type="match status" value="1"/>
</dbReference>
<dbReference type="EC" id="3.4.21.-" evidence="9"/>
<dbReference type="Pfam" id="PF05362">
    <property type="entry name" value="Lon_C"/>
    <property type="match status" value="2"/>
</dbReference>
<dbReference type="GO" id="GO:0016887">
    <property type="term" value="F:ATP hydrolysis activity"/>
    <property type="evidence" value="ECO:0007669"/>
    <property type="project" value="InterPro"/>
</dbReference>
<dbReference type="InterPro" id="IPR014721">
    <property type="entry name" value="Ribsml_uS5_D2-typ_fold_subgr"/>
</dbReference>
<dbReference type="InterPro" id="IPR046336">
    <property type="entry name" value="Lon_prtase_N_sf"/>
</dbReference>
<dbReference type="GO" id="GO:0007005">
    <property type="term" value="P:mitochondrion organization"/>
    <property type="evidence" value="ECO:0007669"/>
    <property type="project" value="TreeGrafter"/>
</dbReference>
<dbReference type="SUPFAM" id="SSF54211">
    <property type="entry name" value="Ribosomal protein S5 domain 2-like"/>
    <property type="match status" value="1"/>
</dbReference>
<keyword evidence="3 7" id="KW-0378">Hydrolase</keyword>
<evidence type="ECO:0000256" key="4">
    <source>
        <dbReference type="ARBA" id="ARBA00022825"/>
    </source>
</evidence>
<evidence type="ECO:0000259" key="12">
    <source>
        <dbReference type="PROSITE" id="PS51786"/>
    </source>
</evidence>
<dbReference type="SMART" id="SM00464">
    <property type="entry name" value="LON"/>
    <property type="match status" value="1"/>
</dbReference>
<dbReference type="Pfam" id="PF22667">
    <property type="entry name" value="Lon_lid"/>
    <property type="match status" value="1"/>
</dbReference>
<reference evidence="15" key="1">
    <citation type="journal article" date="2019" name="Nat. Commun.">
        <title>Expansion of phycobilisome linker gene families in mesophilic red algae.</title>
        <authorList>
            <person name="Lee J."/>
            <person name="Kim D."/>
            <person name="Bhattacharya D."/>
            <person name="Yoon H.S."/>
        </authorList>
    </citation>
    <scope>NUCLEOTIDE SEQUENCE [LARGE SCALE GENOMIC DNA]</scope>
    <source>
        <strain evidence="15">CCMP 1328</strain>
    </source>
</reference>
<dbReference type="InterPro" id="IPR015947">
    <property type="entry name" value="PUA-like_sf"/>
</dbReference>
<keyword evidence="10" id="KW-0175">Coiled coil</keyword>
<dbReference type="InterPro" id="IPR027417">
    <property type="entry name" value="P-loop_NTPase"/>
</dbReference>
<dbReference type="PANTHER" id="PTHR43718">
    <property type="entry name" value="LON PROTEASE"/>
    <property type="match status" value="1"/>
</dbReference>
<feature type="compositionally biased region" description="Basic and acidic residues" evidence="11">
    <location>
        <begin position="257"/>
        <end position="275"/>
    </location>
</feature>
<dbReference type="PRINTS" id="PR00830">
    <property type="entry name" value="ENDOLAPTASE"/>
</dbReference>
<dbReference type="GO" id="GO:0003697">
    <property type="term" value="F:single-stranded DNA binding"/>
    <property type="evidence" value="ECO:0007669"/>
    <property type="project" value="TreeGrafter"/>
</dbReference>
<evidence type="ECO:0000256" key="2">
    <source>
        <dbReference type="ARBA" id="ARBA00022741"/>
    </source>
</evidence>
<dbReference type="Gene3D" id="1.20.58.1480">
    <property type="match status" value="1"/>
</dbReference>
<name>A0A5J4YRB2_PORPP</name>
<dbReference type="GO" id="GO:0005524">
    <property type="term" value="F:ATP binding"/>
    <property type="evidence" value="ECO:0007669"/>
    <property type="project" value="UniProtKB-KW"/>
</dbReference>
<evidence type="ECO:0000256" key="8">
    <source>
        <dbReference type="RuleBase" id="RU000591"/>
    </source>
</evidence>
<evidence type="ECO:0000256" key="10">
    <source>
        <dbReference type="SAM" id="Coils"/>
    </source>
</evidence>
<dbReference type="CDD" id="cd19500">
    <property type="entry name" value="RecA-like_Lon"/>
    <property type="match status" value="1"/>
</dbReference>
<dbReference type="GO" id="GO:0004252">
    <property type="term" value="F:serine-type endopeptidase activity"/>
    <property type="evidence" value="ECO:0007669"/>
    <property type="project" value="UniProtKB-UniRule"/>
</dbReference>
<feature type="domain" description="Lon proteolytic" evidence="12">
    <location>
        <begin position="1002"/>
        <end position="1220"/>
    </location>
</feature>
<comment type="similarity">
    <text evidence="7 8">Belongs to the peptidase S16 family.</text>
</comment>
<dbReference type="PROSITE" id="PS01046">
    <property type="entry name" value="LON_SER"/>
    <property type="match status" value="1"/>
</dbReference>
<evidence type="ECO:0000256" key="9">
    <source>
        <dbReference type="RuleBase" id="RU000592"/>
    </source>
</evidence>
<dbReference type="GO" id="GO:0051131">
    <property type="term" value="P:chaperone-mediated protein complex assembly"/>
    <property type="evidence" value="ECO:0007669"/>
    <property type="project" value="TreeGrafter"/>
</dbReference>
<dbReference type="NCBIfam" id="TIGR00763">
    <property type="entry name" value="lon"/>
    <property type="match status" value="1"/>
</dbReference>
<comment type="caution">
    <text evidence="14">The sequence shown here is derived from an EMBL/GenBank/DDBJ whole genome shotgun (WGS) entry which is preliminary data.</text>
</comment>
<dbReference type="InterPro" id="IPR003111">
    <property type="entry name" value="Lon_prtase_N"/>
</dbReference>
<comment type="catalytic activity">
    <reaction evidence="6">
        <text>Hydrolysis of proteins in presence of ATP.</text>
        <dbReference type="EC" id="3.4.21.53"/>
    </reaction>
</comment>
<keyword evidence="4 7" id="KW-0720">Serine protease</keyword>
<evidence type="ECO:0000313" key="15">
    <source>
        <dbReference type="Proteomes" id="UP000324585"/>
    </source>
</evidence>